<dbReference type="HAMAP" id="MF_00484">
    <property type="entry name" value="Glycogen_synth"/>
    <property type="match status" value="1"/>
</dbReference>
<sequence>MKVLFAAAEVAPFSKAGGLADVVGSLPKYLEKDAEIAIFTPLHGLIDQKKFGIKELENSEMWLTFNGRGHKFRLFMTKLPGTNINVFFVHNDWYFTCFKDVYPKWLDPEYEHERYIAFSLATMEYAKLLNFRADVIHANDWHTAMIPVYLHSNYRFDDFWKNTKTVFEIHNLAYQGVWFESVLDFANMRKDIVYNEWGVEHYGKVNWMKGAINYSDRVVAVSPTYAREILTGEYGEGMDYTLRGAQYKLRGILNGIDYDVFNPKTDKLLVKNYDVKSLNKKEENKKYICEYFGLKYNPERPLFVMISRLVEQKGIDLIRGAENALRSMEADFIFLGSGNKDYENLFIWLSNNSENIRAFVGYNAELANRIYAASDFYLMPSKFEPCGLSQLIAMRYGSLPVVRATGGLEDTVTGYPLDNSTGFKFWGYDSGSMVDAINCARYVYKDKYTFNAMRKSAMEADFSWKKSSAAYLNMYKELSLK</sequence>
<dbReference type="PANTHER" id="PTHR45825:SF11">
    <property type="entry name" value="ALPHA AMYLASE DOMAIN-CONTAINING PROTEIN"/>
    <property type="match status" value="1"/>
</dbReference>
<keyword evidence="6 7" id="KW-0320">Glycogen biosynthesis</keyword>
<evidence type="ECO:0000259" key="9">
    <source>
        <dbReference type="Pfam" id="PF08323"/>
    </source>
</evidence>
<proteinExistence type="inferred from homology"/>
<evidence type="ECO:0000256" key="3">
    <source>
        <dbReference type="ARBA" id="ARBA00010281"/>
    </source>
</evidence>
<reference evidence="10" key="1">
    <citation type="submission" date="2020-10" db="EMBL/GenBank/DDBJ databases">
        <authorList>
            <person name="Gilroy R."/>
        </authorList>
    </citation>
    <scope>NUCLEOTIDE SEQUENCE</scope>
    <source>
        <strain evidence="10">CHK152-2994</strain>
    </source>
</reference>
<reference evidence="10" key="2">
    <citation type="journal article" date="2021" name="PeerJ">
        <title>Extensive microbial diversity within the chicken gut microbiome revealed by metagenomics and culture.</title>
        <authorList>
            <person name="Gilroy R."/>
            <person name="Ravi A."/>
            <person name="Getino M."/>
            <person name="Pursley I."/>
            <person name="Horton D.L."/>
            <person name="Alikhan N.F."/>
            <person name="Baker D."/>
            <person name="Gharbi K."/>
            <person name="Hall N."/>
            <person name="Watson M."/>
            <person name="Adriaenssens E.M."/>
            <person name="Foster-Nyarko E."/>
            <person name="Jarju S."/>
            <person name="Secka A."/>
            <person name="Antonio M."/>
            <person name="Oren A."/>
            <person name="Chaudhuri R.R."/>
            <person name="La Ragione R."/>
            <person name="Hildebrand F."/>
            <person name="Pallen M.J."/>
        </authorList>
    </citation>
    <scope>NUCLEOTIDE SEQUENCE</scope>
    <source>
        <strain evidence="10">CHK152-2994</strain>
    </source>
</reference>
<evidence type="ECO:0000256" key="6">
    <source>
        <dbReference type="ARBA" id="ARBA00023056"/>
    </source>
</evidence>
<evidence type="ECO:0000313" key="10">
    <source>
        <dbReference type="EMBL" id="HIS82426.1"/>
    </source>
</evidence>
<dbReference type="GO" id="GO:0009011">
    <property type="term" value="F:alpha-1,4-glucan glucosyltransferase (ADP-glucose donor) activity"/>
    <property type="evidence" value="ECO:0007669"/>
    <property type="project" value="UniProtKB-UniRule"/>
</dbReference>
<gene>
    <name evidence="7" type="primary">glgA</name>
    <name evidence="10" type="ORF">IAD41_02315</name>
</gene>
<dbReference type="EMBL" id="DVJO01000050">
    <property type="protein sequence ID" value="HIS82426.1"/>
    <property type="molecule type" value="Genomic_DNA"/>
</dbReference>
<feature type="binding site" evidence="7">
    <location>
        <position position="15"/>
    </location>
    <ligand>
        <name>ADP-alpha-D-glucose</name>
        <dbReference type="ChEBI" id="CHEBI:57498"/>
    </ligand>
</feature>
<dbReference type="InterPro" id="IPR011835">
    <property type="entry name" value="GS/SS"/>
</dbReference>
<feature type="domain" description="Glycosyl transferase family 1" evidence="8">
    <location>
        <begin position="297"/>
        <end position="438"/>
    </location>
</feature>
<evidence type="ECO:0000259" key="8">
    <source>
        <dbReference type="Pfam" id="PF00534"/>
    </source>
</evidence>
<dbReference type="NCBIfam" id="TIGR02095">
    <property type="entry name" value="glgA"/>
    <property type="match status" value="1"/>
</dbReference>
<dbReference type="EC" id="2.4.1.21" evidence="7"/>
<dbReference type="GO" id="GO:0004373">
    <property type="term" value="F:alpha-1,4-glucan glucosyltransferase (UDP-glucose donor) activity"/>
    <property type="evidence" value="ECO:0007669"/>
    <property type="project" value="InterPro"/>
</dbReference>
<dbReference type="SUPFAM" id="SSF53756">
    <property type="entry name" value="UDP-Glycosyltransferase/glycogen phosphorylase"/>
    <property type="match status" value="1"/>
</dbReference>
<protein>
    <recommendedName>
        <fullName evidence="7">Glycogen synthase</fullName>
        <ecNumber evidence="7">2.4.1.21</ecNumber>
    </recommendedName>
    <alternativeName>
        <fullName evidence="7">Starch [bacterial glycogen] synthase</fullName>
    </alternativeName>
</protein>
<dbReference type="Proteomes" id="UP000824139">
    <property type="component" value="Unassembled WGS sequence"/>
</dbReference>
<comment type="function">
    <text evidence="2 7">Synthesizes alpha-1,4-glucan chains using ADP-glucose.</text>
</comment>
<comment type="pathway">
    <text evidence="7">Glycan biosynthesis; glycogen biosynthesis.</text>
</comment>
<dbReference type="AlphaFoldDB" id="A0A9D1FVZ9"/>
<dbReference type="PANTHER" id="PTHR45825">
    <property type="entry name" value="GRANULE-BOUND STARCH SYNTHASE 1, CHLOROPLASTIC/AMYLOPLASTIC"/>
    <property type="match status" value="1"/>
</dbReference>
<evidence type="ECO:0000256" key="1">
    <source>
        <dbReference type="ARBA" id="ARBA00001478"/>
    </source>
</evidence>
<dbReference type="GO" id="GO:0005978">
    <property type="term" value="P:glycogen biosynthetic process"/>
    <property type="evidence" value="ECO:0007669"/>
    <property type="project" value="UniProtKB-UniRule"/>
</dbReference>
<name>A0A9D1FVZ9_9BACT</name>
<dbReference type="Gene3D" id="3.40.50.2000">
    <property type="entry name" value="Glycogen Phosphorylase B"/>
    <property type="match status" value="2"/>
</dbReference>
<evidence type="ECO:0000313" key="11">
    <source>
        <dbReference type="Proteomes" id="UP000824139"/>
    </source>
</evidence>
<dbReference type="Pfam" id="PF00534">
    <property type="entry name" value="Glycos_transf_1"/>
    <property type="match status" value="1"/>
</dbReference>
<dbReference type="CDD" id="cd03791">
    <property type="entry name" value="GT5_Glycogen_synthase_DULL1-like"/>
    <property type="match status" value="1"/>
</dbReference>
<comment type="similarity">
    <text evidence="3 7">Belongs to the glycosyltransferase 1 family. Bacterial/plant glycogen synthase subfamily.</text>
</comment>
<dbReference type="Pfam" id="PF08323">
    <property type="entry name" value="Glyco_transf_5"/>
    <property type="match status" value="1"/>
</dbReference>
<accession>A0A9D1FVZ9</accession>
<evidence type="ECO:0000256" key="7">
    <source>
        <dbReference type="HAMAP-Rule" id="MF_00484"/>
    </source>
</evidence>
<keyword evidence="4 7" id="KW-0328">Glycosyltransferase</keyword>
<comment type="caution">
    <text evidence="10">The sequence shown here is derived from an EMBL/GenBank/DDBJ whole genome shotgun (WGS) entry which is preliminary data.</text>
</comment>
<evidence type="ECO:0000256" key="5">
    <source>
        <dbReference type="ARBA" id="ARBA00022679"/>
    </source>
</evidence>
<evidence type="ECO:0000256" key="2">
    <source>
        <dbReference type="ARBA" id="ARBA00002764"/>
    </source>
</evidence>
<comment type="catalytic activity">
    <reaction evidence="1 7">
        <text>[(1-&gt;4)-alpha-D-glucosyl](n) + ADP-alpha-D-glucose = [(1-&gt;4)-alpha-D-glucosyl](n+1) + ADP + H(+)</text>
        <dbReference type="Rhea" id="RHEA:18189"/>
        <dbReference type="Rhea" id="RHEA-COMP:9584"/>
        <dbReference type="Rhea" id="RHEA-COMP:9587"/>
        <dbReference type="ChEBI" id="CHEBI:15378"/>
        <dbReference type="ChEBI" id="CHEBI:15444"/>
        <dbReference type="ChEBI" id="CHEBI:57498"/>
        <dbReference type="ChEBI" id="CHEBI:456216"/>
        <dbReference type="EC" id="2.4.1.21"/>
    </reaction>
</comment>
<dbReference type="InterPro" id="IPR013534">
    <property type="entry name" value="Starch_synth_cat_dom"/>
</dbReference>
<evidence type="ECO:0000256" key="4">
    <source>
        <dbReference type="ARBA" id="ARBA00022676"/>
    </source>
</evidence>
<keyword evidence="5 7" id="KW-0808">Transferase</keyword>
<dbReference type="InterPro" id="IPR001296">
    <property type="entry name" value="Glyco_trans_1"/>
</dbReference>
<feature type="domain" description="Starch synthase catalytic" evidence="9">
    <location>
        <begin position="2"/>
        <end position="243"/>
    </location>
</feature>
<organism evidence="10 11">
    <name type="scientific">Candidatus Scatenecus faecavium</name>
    <dbReference type="NCBI Taxonomy" id="2840915"/>
    <lineage>
        <taxon>Bacteria</taxon>
        <taxon>Candidatus Scatenecus</taxon>
    </lineage>
</organism>